<dbReference type="Proteomes" id="UP000887013">
    <property type="component" value="Unassembled WGS sequence"/>
</dbReference>
<keyword evidence="2" id="KW-1185">Reference proteome</keyword>
<reference evidence="1" key="1">
    <citation type="submission" date="2020-08" db="EMBL/GenBank/DDBJ databases">
        <title>Multicomponent nature underlies the extraordinary mechanical properties of spider dragline silk.</title>
        <authorList>
            <person name="Kono N."/>
            <person name="Nakamura H."/>
            <person name="Mori M."/>
            <person name="Yoshida Y."/>
            <person name="Ohtoshi R."/>
            <person name="Malay A.D."/>
            <person name="Moran D.A.P."/>
            <person name="Tomita M."/>
            <person name="Numata K."/>
            <person name="Arakawa K."/>
        </authorList>
    </citation>
    <scope>NUCLEOTIDE SEQUENCE</scope>
</reference>
<organism evidence="1 2">
    <name type="scientific">Nephila pilipes</name>
    <name type="common">Giant wood spider</name>
    <name type="synonym">Nephila maculata</name>
    <dbReference type="NCBI Taxonomy" id="299642"/>
    <lineage>
        <taxon>Eukaryota</taxon>
        <taxon>Metazoa</taxon>
        <taxon>Ecdysozoa</taxon>
        <taxon>Arthropoda</taxon>
        <taxon>Chelicerata</taxon>
        <taxon>Arachnida</taxon>
        <taxon>Araneae</taxon>
        <taxon>Araneomorphae</taxon>
        <taxon>Entelegynae</taxon>
        <taxon>Araneoidea</taxon>
        <taxon>Nephilidae</taxon>
        <taxon>Nephila</taxon>
    </lineage>
</organism>
<accession>A0A8X6Q9D1</accession>
<gene>
    <name evidence="1" type="ORF">NPIL_671401</name>
</gene>
<dbReference type="AlphaFoldDB" id="A0A8X6Q9D1"/>
<name>A0A8X6Q9D1_NEPPI</name>
<comment type="caution">
    <text evidence="1">The sequence shown here is derived from an EMBL/GenBank/DDBJ whole genome shotgun (WGS) entry which is preliminary data.</text>
</comment>
<evidence type="ECO:0000313" key="2">
    <source>
        <dbReference type="Proteomes" id="UP000887013"/>
    </source>
</evidence>
<dbReference type="OrthoDB" id="122438at2759"/>
<proteinExistence type="predicted"/>
<sequence length="96" mass="10993">METRLVCFIGFPIMKISSLKKMGNENRCEKRDIEDYSDHLEGSWLLEDGLDDENSDNEYRDGDGIIGVLQEQNDDDDVVDETDNTDPLLVEEGTMF</sequence>
<protein>
    <submittedName>
        <fullName evidence="1">Uncharacterized protein</fullName>
    </submittedName>
</protein>
<dbReference type="EMBL" id="BMAW01079039">
    <property type="protein sequence ID" value="GFU13673.1"/>
    <property type="molecule type" value="Genomic_DNA"/>
</dbReference>
<evidence type="ECO:0000313" key="1">
    <source>
        <dbReference type="EMBL" id="GFU13673.1"/>
    </source>
</evidence>